<evidence type="ECO:0000313" key="1">
    <source>
        <dbReference type="EMBL" id="VVE28974.1"/>
    </source>
</evidence>
<organism evidence="1 2">
    <name type="scientific">Pandoraea iniqua</name>
    <dbReference type="NCBI Taxonomy" id="2508288"/>
    <lineage>
        <taxon>Bacteria</taxon>
        <taxon>Pseudomonadati</taxon>
        <taxon>Pseudomonadota</taxon>
        <taxon>Betaproteobacteria</taxon>
        <taxon>Burkholderiales</taxon>
        <taxon>Burkholderiaceae</taxon>
        <taxon>Pandoraea</taxon>
    </lineage>
</organism>
<dbReference type="Gene3D" id="1.25.40.10">
    <property type="entry name" value="Tetratricopeptide repeat domain"/>
    <property type="match status" value="3"/>
</dbReference>
<evidence type="ECO:0008006" key="3">
    <source>
        <dbReference type="Google" id="ProtNLM"/>
    </source>
</evidence>
<gene>
    <name evidence="1" type="ORF">PIN31115_03526</name>
</gene>
<dbReference type="EMBL" id="CABPSI010000004">
    <property type="protein sequence ID" value="VVE28974.1"/>
    <property type="molecule type" value="Genomic_DNA"/>
</dbReference>
<name>A0A5E4WYN8_9BURK</name>
<evidence type="ECO:0000313" key="2">
    <source>
        <dbReference type="Proteomes" id="UP000333828"/>
    </source>
</evidence>
<dbReference type="InterPro" id="IPR019734">
    <property type="entry name" value="TPR_rpt"/>
</dbReference>
<dbReference type="AlphaFoldDB" id="A0A5E4WYN8"/>
<proteinExistence type="predicted"/>
<reference evidence="1 2" key="1">
    <citation type="submission" date="2019-08" db="EMBL/GenBank/DDBJ databases">
        <authorList>
            <person name="Peeters C."/>
        </authorList>
    </citation>
    <scope>NUCLEOTIDE SEQUENCE [LARGE SCALE GENOMIC DNA]</scope>
    <source>
        <strain evidence="1 2">LMG 31115</strain>
    </source>
</reference>
<dbReference type="SMART" id="SM00028">
    <property type="entry name" value="TPR"/>
    <property type="match status" value="2"/>
</dbReference>
<accession>A0A5E4WYN8</accession>
<keyword evidence="2" id="KW-1185">Reference proteome</keyword>
<dbReference type="SUPFAM" id="SSF48452">
    <property type="entry name" value="TPR-like"/>
    <property type="match status" value="1"/>
</dbReference>
<sequence length="518" mass="56863">MVCLGALLNHHTPAIGAEPPLQSLQQANPAAQWAVDTVVETLKSCEHSGDAFLAHRVDEAMRYVKACIDAPDLPDETRAQLLEALSGFYLAQQNAPAALNAMREGVALLPTVTDRHWATLAMLYLANGRTNESLASLDHIRAAHQTAGDLDAIPDTASVYYLTLGTTLLAARNFPKAEIALGHGIRIQPGNASVYWYRGLAREFQGDTAAARLDYVRFARWALDLQIDPKIGAKLASLGIDPAQERRRPFGDENPLRERAQATLDTVRQAMSVARTTQEKALAYGALSVALDYVGQRREALAAIDRALLLTPDDARLKQSKMSTLLGLGRVDEVIRFGKPFSEQIDRLASSTAAPVTAYSDLAEAAQTLSRAYRAQGKWKASFDALAAYAKGAEVSEQDYAATTYLYLRAKAGSKAPANAELDAYIRSNTQQIPSSYRRGLLLYVQGKVPIEQVYWQAVLSGDAAFIQNALAETWFIAAAYQRYVKHDETAAQDYLRRLNDLQPYGTLEWDYAKNNEV</sequence>
<dbReference type="Proteomes" id="UP000333828">
    <property type="component" value="Unassembled WGS sequence"/>
</dbReference>
<dbReference type="InterPro" id="IPR011990">
    <property type="entry name" value="TPR-like_helical_dom_sf"/>
</dbReference>
<protein>
    <recommendedName>
        <fullName evidence="3">Beta-barrel assembly-enhancing protease</fullName>
    </recommendedName>
</protein>